<dbReference type="InterPro" id="IPR005225">
    <property type="entry name" value="Small_GTP-bd"/>
</dbReference>
<keyword evidence="5" id="KW-0460">Magnesium</keyword>
<dbReference type="Pfam" id="PF00071">
    <property type="entry name" value="Ras"/>
    <property type="match status" value="1"/>
</dbReference>
<dbReference type="InterPro" id="IPR027417">
    <property type="entry name" value="P-loop_NTPase"/>
</dbReference>
<feature type="binding site" evidence="4">
    <location>
        <position position="138"/>
    </location>
    <ligand>
        <name>GTP</name>
        <dbReference type="ChEBI" id="CHEBI:37565"/>
    </ligand>
</feature>
<keyword evidence="3 4" id="KW-0342">GTP-binding</keyword>
<dbReference type="GO" id="GO:0046872">
    <property type="term" value="F:metal ion binding"/>
    <property type="evidence" value="ECO:0007669"/>
    <property type="project" value="UniProtKB-KW"/>
</dbReference>
<feature type="compositionally biased region" description="Low complexity" evidence="6">
    <location>
        <begin position="259"/>
        <end position="273"/>
    </location>
</feature>
<evidence type="ECO:0000256" key="6">
    <source>
        <dbReference type="SAM" id="MobiDB-lite"/>
    </source>
</evidence>
<evidence type="ECO:0000313" key="7">
    <source>
        <dbReference type="EMBL" id="EKC30126.1"/>
    </source>
</evidence>
<dbReference type="SMART" id="SM00176">
    <property type="entry name" value="RAN"/>
    <property type="match status" value="1"/>
</dbReference>
<organism evidence="7">
    <name type="scientific">Magallana gigas</name>
    <name type="common">Pacific oyster</name>
    <name type="synonym">Crassostrea gigas</name>
    <dbReference type="NCBI Taxonomy" id="29159"/>
    <lineage>
        <taxon>Eukaryota</taxon>
        <taxon>Metazoa</taxon>
        <taxon>Spiralia</taxon>
        <taxon>Lophotrochozoa</taxon>
        <taxon>Mollusca</taxon>
        <taxon>Bivalvia</taxon>
        <taxon>Autobranchia</taxon>
        <taxon>Pteriomorphia</taxon>
        <taxon>Ostreida</taxon>
        <taxon>Ostreoidea</taxon>
        <taxon>Ostreidae</taxon>
        <taxon>Magallana</taxon>
    </lineage>
</organism>
<dbReference type="EMBL" id="JH816448">
    <property type="protein sequence ID" value="EKC30126.1"/>
    <property type="molecule type" value="Genomic_DNA"/>
</dbReference>
<dbReference type="FunFam" id="3.40.50.300:FF:003486">
    <property type="entry name" value="Major sperm protein"/>
    <property type="match status" value="1"/>
</dbReference>
<dbReference type="SUPFAM" id="SSF52540">
    <property type="entry name" value="P-loop containing nucleoside triphosphate hydrolases"/>
    <property type="match status" value="2"/>
</dbReference>
<dbReference type="PROSITE" id="PS51420">
    <property type="entry name" value="RHO"/>
    <property type="match status" value="1"/>
</dbReference>
<dbReference type="FunCoup" id="K1R844">
    <property type="interactions" value="77"/>
</dbReference>
<feature type="region of interest" description="Disordered" evidence="6">
    <location>
        <begin position="256"/>
        <end position="293"/>
    </location>
</feature>
<dbReference type="GO" id="GO:0005525">
    <property type="term" value="F:GTP binding"/>
    <property type="evidence" value="ECO:0007669"/>
    <property type="project" value="UniProtKB-KW"/>
</dbReference>
<evidence type="ECO:0000256" key="5">
    <source>
        <dbReference type="PIRSR" id="PIRSR606689-2"/>
    </source>
</evidence>
<dbReference type="Gene3D" id="3.40.50.300">
    <property type="entry name" value="P-loop containing nucleotide triphosphate hydrolases"/>
    <property type="match status" value="2"/>
</dbReference>
<feature type="binding site" evidence="5">
    <location>
        <position position="112"/>
    </location>
    <ligand>
        <name>Mg(2+)</name>
        <dbReference type="ChEBI" id="CHEBI:18420"/>
    </ligand>
</feature>
<evidence type="ECO:0000256" key="1">
    <source>
        <dbReference type="ARBA" id="ARBA00006270"/>
    </source>
</evidence>
<keyword evidence="2 4" id="KW-0547">Nucleotide-binding</keyword>
<dbReference type="PRINTS" id="PR00449">
    <property type="entry name" value="RASTRNSFRMNG"/>
</dbReference>
<dbReference type="GO" id="GO:0003924">
    <property type="term" value="F:GTPase activity"/>
    <property type="evidence" value="ECO:0007669"/>
    <property type="project" value="InterPro"/>
</dbReference>
<evidence type="ECO:0000256" key="2">
    <source>
        <dbReference type="ARBA" id="ARBA00022741"/>
    </source>
</evidence>
<dbReference type="FunFam" id="3.40.50.300:FF:000808">
    <property type="entry name" value="Small GTP-binding protein, putative"/>
    <property type="match status" value="1"/>
</dbReference>
<dbReference type="SMART" id="SM00175">
    <property type="entry name" value="RAB"/>
    <property type="match status" value="2"/>
</dbReference>
<dbReference type="HOGENOM" id="CLU_950750_0_0_1"/>
<dbReference type="InParanoid" id="K1R844"/>
<dbReference type="PROSITE" id="PS51421">
    <property type="entry name" value="RAS"/>
    <property type="match status" value="1"/>
</dbReference>
<dbReference type="SMART" id="SM00173">
    <property type="entry name" value="RAS"/>
    <property type="match status" value="1"/>
</dbReference>
<comment type="similarity">
    <text evidence="1">Belongs to the small GTPase superfamily. Rab family.</text>
</comment>
<evidence type="ECO:0000256" key="3">
    <source>
        <dbReference type="ARBA" id="ARBA00023134"/>
    </source>
</evidence>
<sequence>MTAVGKTSVVIRYVGGMFSKAVSPTIGASFFTYKLTLNNYRMKLQVWDTAGQERFRSMAPMYYRKANAAMLVYDITSEDSFYDIKDWVSAVGKTSVVIRYVGGMFSKAVSPTIGASFFTYKLTLNNYRMKLQVWDTAGQERFRSMAPMYYRKANAAMLVYDITSEDSFYDIKDWVSELKKNVDTPIVMCLVGNKNDLEESREVNVKDAQEYADSIGALFHETSALKNVGVEEAFLQVAQQLVKLYESSPNSGLYSIDLDQSSSSQNPDSSGGSFQLPPDKSSTANAAGSKCAC</sequence>
<dbReference type="NCBIfam" id="TIGR00231">
    <property type="entry name" value="small_GTP"/>
    <property type="match status" value="2"/>
</dbReference>
<name>K1R844_MAGGI</name>
<proteinExistence type="inferred from homology"/>
<keyword evidence="5" id="KW-0479">Metal-binding</keyword>
<dbReference type="PANTHER" id="PTHR47978">
    <property type="match status" value="1"/>
</dbReference>
<feature type="binding site" evidence="5">
    <location>
        <position position="94"/>
    </location>
    <ligand>
        <name>Mg(2+)</name>
        <dbReference type="ChEBI" id="CHEBI:18420"/>
    </ligand>
</feature>
<gene>
    <name evidence="7" type="ORF">CGI_10012407</name>
</gene>
<dbReference type="SMART" id="SM00174">
    <property type="entry name" value="RHO"/>
    <property type="match status" value="1"/>
</dbReference>
<evidence type="ECO:0000256" key="4">
    <source>
        <dbReference type="PIRSR" id="PIRSR606689-1"/>
    </source>
</evidence>
<protein>
    <submittedName>
        <fullName evidence="7">Ras-related protein Rab-21</fullName>
    </submittedName>
</protein>
<dbReference type="PROSITE" id="PS51419">
    <property type="entry name" value="RAB"/>
    <property type="match status" value="1"/>
</dbReference>
<dbReference type="Pfam" id="PF00025">
    <property type="entry name" value="Arf"/>
    <property type="match status" value="1"/>
</dbReference>
<accession>K1R844</accession>
<reference evidence="7" key="1">
    <citation type="journal article" date="2012" name="Nature">
        <title>The oyster genome reveals stress adaptation and complexity of shell formation.</title>
        <authorList>
            <person name="Zhang G."/>
            <person name="Fang X."/>
            <person name="Guo X."/>
            <person name="Li L."/>
            <person name="Luo R."/>
            <person name="Xu F."/>
            <person name="Yang P."/>
            <person name="Zhang L."/>
            <person name="Wang X."/>
            <person name="Qi H."/>
            <person name="Xiong Z."/>
            <person name="Que H."/>
            <person name="Xie Y."/>
            <person name="Holland P.W."/>
            <person name="Paps J."/>
            <person name="Zhu Y."/>
            <person name="Wu F."/>
            <person name="Chen Y."/>
            <person name="Wang J."/>
            <person name="Peng C."/>
            <person name="Meng J."/>
            <person name="Yang L."/>
            <person name="Liu J."/>
            <person name="Wen B."/>
            <person name="Zhang N."/>
            <person name="Huang Z."/>
            <person name="Zhu Q."/>
            <person name="Feng Y."/>
            <person name="Mount A."/>
            <person name="Hedgecock D."/>
            <person name="Xu Z."/>
            <person name="Liu Y."/>
            <person name="Domazet-Loso T."/>
            <person name="Du Y."/>
            <person name="Sun X."/>
            <person name="Zhang S."/>
            <person name="Liu B."/>
            <person name="Cheng P."/>
            <person name="Jiang X."/>
            <person name="Li J."/>
            <person name="Fan D."/>
            <person name="Wang W."/>
            <person name="Fu W."/>
            <person name="Wang T."/>
            <person name="Wang B."/>
            <person name="Zhang J."/>
            <person name="Peng Z."/>
            <person name="Li Y."/>
            <person name="Li N."/>
            <person name="Wang J."/>
            <person name="Chen M."/>
            <person name="He Y."/>
            <person name="Tan F."/>
            <person name="Song X."/>
            <person name="Zheng Q."/>
            <person name="Huang R."/>
            <person name="Yang H."/>
            <person name="Du X."/>
            <person name="Chen L."/>
            <person name="Yang M."/>
            <person name="Gaffney P.M."/>
            <person name="Wang S."/>
            <person name="Luo L."/>
            <person name="She Z."/>
            <person name="Ming Y."/>
            <person name="Huang W."/>
            <person name="Zhang S."/>
            <person name="Huang B."/>
            <person name="Zhang Y."/>
            <person name="Qu T."/>
            <person name="Ni P."/>
            <person name="Miao G."/>
            <person name="Wang J."/>
            <person name="Wang Q."/>
            <person name="Steinberg C.E."/>
            <person name="Wang H."/>
            <person name="Li N."/>
            <person name="Qian L."/>
            <person name="Zhang G."/>
            <person name="Li Y."/>
            <person name="Yang H."/>
            <person name="Liu X."/>
            <person name="Wang J."/>
            <person name="Yin Y."/>
            <person name="Wang J."/>
        </authorList>
    </citation>
    <scope>NUCLEOTIDE SEQUENCE [LARGE SCALE GENOMIC DNA]</scope>
    <source>
        <strain evidence="7">05x7-T-G4-1.051#20</strain>
    </source>
</reference>
<dbReference type="InterPro" id="IPR001806">
    <property type="entry name" value="Small_GTPase"/>
</dbReference>
<dbReference type="InterPro" id="IPR006689">
    <property type="entry name" value="Small_GTPase_ARF/SAR"/>
</dbReference>
<dbReference type="AlphaFoldDB" id="K1R844"/>
<feature type="binding site" evidence="4">
    <location>
        <begin position="193"/>
        <end position="196"/>
    </location>
    <ligand>
        <name>GTP</name>
        <dbReference type="ChEBI" id="CHEBI:37565"/>
    </ligand>
</feature>